<dbReference type="Pfam" id="PF05145">
    <property type="entry name" value="AbrB"/>
    <property type="match status" value="1"/>
</dbReference>
<reference evidence="2 3" key="1">
    <citation type="submission" date="2020-08" db="EMBL/GenBank/DDBJ databases">
        <title>Genomic Encyclopedia of Type Strains, Phase IV (KMG-IV): sequencing the most valuable type-strain genomes for metagenomic binning, comparative biology and taxonomic classification.</title>
        <authorList>
            <person name="Goeker M."/>
        </authorList>
    </citation>
    <scope>NUCLEOTIDE SEQUENCE [LARGE SCALE GENOMIC DNA]</scope>
    <source>
        <strain evidence="2 3">DSM 101465</strain>
    </source>
</reference>
<dbReference type="AlphaFoldDB" id="A0A841K925"/>
<proteinExistence type="predicted"/>
<feature type="transmembrane region" description="Helical" evidence="1">
    <location>
        <begin position="248"/>
        <end position="269"/>
    </location>
</feature>
<keyword evidence="1" id="KW-0812">Transmembrane</keyword>
<dbReference type="PANTHER" id="PTHR38457">
    <property type="entry name" value="REGULATOR ABRB-RELATED"/>
    <property type="match status" value="1"/>
</dbReference>
<feature type="transmembrane region" description="Helical" evidence="1">
    <location>
        <begin position="99"/>
        <end position="121"/>
    </location>
</feature>
<feature type="transmembrane region" description="Helical" evidence="1">
    <location>
        <begin position="338"/>
        <end position="358"/>
    </location>
</feature>
<keyword evidence="1" id="KW-1133">Transmembrane helix</keyword>
<feature type="transmembrane region" description="Helical" evidence="1">
    <location>
        <begin position="205"/>
        <end position="228"/>
    </location>
</feature>
<dbReference type="Proteomes" id="UP000588017">
    <property type="component" value="Unassembled WGS sequence"/>
</dbReference>
<keyword evidence="3" id="KW-1185">Reference proteome</keyword>
<sequence>MQGIHSAFISWLRTFAPRSFPYLRFLAALTVGTLGGWAFARANLPLPWMLGSMTACTLASLVRAPIAAPGTVRPPMTIIIGVMLGAGFTPQIIESVEKWAPTVLGLAAFIVVSGAACVTYFRRVAGFDHTTAYFAGMPGGLVEMVIAGEERGGDARTIALIHSARVLLIVLTLPFLVRLISGVPLGARPQFGVSVLETPLADELWLLGTALAGVLLGHVLRLPARLLLGPMLVSAAVHALGWTRSAPAVEIVTVAQLVLGTSIGCRFVGTAPHEVVRILLLSFGSTAILLAVTATFATGVSRVSSYGEVPLLLAYSPGGLAEMSLVALSLGIEVAFVAAHHIIRVFIVMLGAPVGFALQSRLRRRGGR</sequence>
<dbReference type="PIRSF" id="PIRSF038991">
    <property type="entry name" value="Protein_AbrB"/>
    <property type="match status" value="1"/>
</dbReference>
<feature type="transmembrane region" description="Helical" evidence="1">
    <location>
        <begin position="21"/>
        <end position="40"/>
    </location>
</feature>
<dbReference type="RefSeq" id="WP_244650185.1">
    <property type="nucleotide sequence ID" value="NZ_BMHX01000005.1"/>
</dbReference>
<organism evidence="2 3">
    <name type="scientific">Chelatococcus composti</name>
    <dbReference type="NCBI Taxonomy" id="1743235"/>
    <lineage>
        <taxon>Bacteria</taxon>
        <taxon>Pseudomonadati</taxon>
        <taxon>Pseudomonadota</taxon>
        <taxon>Alphaproteobacteria</taxon>
        <taxon>Hyphomicrobiales</taxon>
        <taxon>Chelatococcaceae</taxon>
        <taxon>Chelatococcus</taxon>
    </lineage>
</organism>
<dbReference type="InterPro" id="IPR017516">
    <property type="entry name" value="AbrB_dup"/>
</dbReference>
<dbReference type="InterPro" id="IPR007820">
    <property type="entry name" value="AbrB_fam"/>
</dbReference>
<feature type="transmembrane region" description="Helical" evidence="1">
    <location>
        <begin position="166"/>
        <end position="185"/>
    </location>
</feature>
<protein>
    <recommendedName>
        <fullName evidence="4">Monooxygenase</fullName>
    </recommendedName>
</protein>
<accession>A0A841K925</accession>
<dbReference type="GO" id="GO:0016020">
    <property type="term" value="C:membrane"/>
    <property type="evidence" value="ECO:0007669"/>
    <property type="project" value="InterPro"/>
</dbReference>
<dbReference type="EMBL" id="JACHEH010000005">
    <property type="protein sequence ID" value="MBB6169007.1"/>
    <property type="molecule type" value="Genomic_DNA"/>
</dbReference>
<keyword evidence="1" id="KW-0472">Membrane</keyword>
<feature type="transmembrane region" description="Helical" evidence="1">
    <location>
        <begin position="275"/>
        <end position="300"/>
    </location>
</feature>
<evidence type="ECO:0000313" key="3">
    <source>
        <dbReference type="Proteomes" id="UP000588017"/>
    </source>
</evidence>
<dbReference type="GO" id="GO:0010468">
    <property type="term" value="P:regulation of gene expression"/>
    <property type="evidence" value="ECO:0007669"/>
    <property type="project" value="InterPro"/>
</dbReference>
<name>A0A841K925_9HYPH</name>
<dbReference type="PANTHER" id="PTHR38457:SF1">
    <property type="entry name" value="REGULATOR ABRB-RELATED"/>
    <property type="match status" value="1"/>
</dbReference>
<evidence type="ECO:0000256" key="1">
    <source>
        <dbReference type="SAM" id="Phobius"/>
    </source>
</evidence>
<gene>
    <name evidence="2" type="ORF">HNQ73_002644</name>
</gene>
<evidence type="ECO:0000313" key="2">
    <source>
        <dbReference type="EMBL" id="MBB6169007.1"/>
    </source>
</evidence>
<comment type="caution">
    <text evidence="2">The sequence shown here is derived from an EMBL/GenBank/DDBJ whole genome shotgun (WGS) entry which is preliminary data.</text>
</comment>
<dbReference type="NCBIfam" id="TIGR03082">
    <property type="entry name" value="Gneg_AbrB_dup"/>
    <property type="match status" value="2"/>
</dbReference>
<evidence type="ECO:0008006" key="4">
    <source>
        <dbReference type="Google" id="ProtNLM"/>
    </source>
</evidence>